<reference evidence="4" key="1">
    <citation type="submission" date="2016-04" db="EMBL/GenBank/DDBJ databases">
        <authorList>
            <person name="Strapagiel D."/>
            <person name="Borowka P."/>
            <person name="Marciniak B."/>
            <person name="Bakula Z."/>
            <person name="Van Ingen J."/>
            <person name="Safianowska A."/>
            <person name="Dziadek J."/>
            <person name="Jagielski T."/>
        </authorList>
    </citation>
    <scope>NUCLEOTIDE SEQUENCE [LARGE SCALE GENOMIC DNA]</scope>
    <source>
        <strain evidence="4">1010001458</strain>
    </source>
</reference>
<name>A0A162F3Q6_9MYCO</name>
<dbReference type="RefSeq" id="WP_075509764.1">
    <property type="nucleotide sequence ID" value="NZ_CP089224.1"/>
</dbReference>
<comment type="caution">
    <text evidence="3">The sequence shown here is derived from an EMBL/GenBank/DDBJ whole genome shotgun (WGS) entry which is preliminary data.</text>
</comment>
<dbReference type="GO" id="GO:0003677">
    <property type="term" value="F:DNA binding"/>
    <property type="evidence" value="ECO:0007669"/>
    <property type="project" value="InterPro"/>
</dbReference>
<evidence type="ECO:0000256" key="1">
    <source>
        <dbReference type="ARBA" id="ARBA00007521"/>
    </source>
</evidence>
<evidence type="ECO:0000256" key="2">
    <source>
        <dbReference type="ARBA" id="ARBA00022649"/>
    </source>
</evidence>
<dbReference type="Gene3D" id="2.30.30.110">
    <property type="match status" value="1"/>
</dbReference>
<dbReference type="InterPro" id="IPR011067">
    <property type="entry name" value="Plasmid_toxin/cell-grow_inhib"/>
</dbReference>
<dbReference type="Proteomes" id="UP000077342">
    <property type="component" value="Unassembled WGS sequence"/>
</dbReference>
<sequence length="124" mass="13674">MAQTQTIQGGIYLVPDDKLVLLPRVIRQVLHDHRYFVVLSGDATNSQADWPTVSGCPISSQTTLKTRFDVKLAAGEGGVTKKCWVRIPAIQSIEKTDLRQFTGTLDPAKLDQVDASLFDYLGQV</sequence>
<dbReference type="EMBL" id="LWCI01000077">
    <property type="protein sequence ID" value="KZS64711.1"/>
    <property type="molecule type" value="Genomic_DNA"/>
</dbReference>
<dbReference type="InterPro" id="IPR003477">
    <property type="entry name" value="PemK-like"/>
</dbReference>
<dbReference type="SUPFAM" id="SSF50118">
    <property type="entry name" value="Cell growth inhibitor/plasmid maintenance toxic component"/>
    <property type="match status" value="1"/>
</dbReference>
<gene>
    <name evidence="3" type="ORF">A4G28_12320</name>
</gene>
<dbReference type="AlphaFoldDB" id="A0A162F3Q6"/>
<protein>
    <recommendedName>
        <fullName evidence="5">Growth inhibitor PemK</fullName>
    </recommendedName>
</protein>
<organism evidence="3 4">
    <name type="scientific">Mycobacterium ostraviense</name>
    <dbReference type="NCBI Taxonomy" id="2738409"/>
    <lineage>
        <taxon>Bacteria</taxon>
        <taxon>Bacillati</taxon>
        <taxon>Actinomycetota</taxon>
        <taxon>Actinomycetes</taxon>
        <taxon>Mycobacteriales</taxon>
        <taxon>Mycobacteriaceae</taxon>
        <taxon>Mycobacterium</taxon>
    </lineage>
</organism>
<evidence type="ECO:0008006" key="5">
    <source>
        <dbReference type="Google" id="ProtNLM"/>
    </source>
</evidence>
<keyword evidence="4" id="KW-1185">Reference proteome</keyword>
<accession>A0A162F3Q6</accession>
<keyword evidence="2" id="KW-1277">Toxin-antitoxin system</keyword>
<evidence type="ECO:0000313" key="3">
    <source>
        <dbReference type="EMBL" id="KZS64711.1"/>
    </source>
</evidence>
<evidence type="ECO:0000313" key="4">
    <source>
        <dbReference type="Proteomes" id="UP000077342"/>
    </source>
</evidence>
<proteinExistence type="inferred from homology"/>
<dbReference type="Pfam" id="PF02452">
    <property type="entry name" value="PemK_toxin"/>
    <property type="match status" value="1"/>
</dbReference>
<comment type="similarity">
    <text evidence="1">Belongs to the PemK/MazF family.</text>
</comment>